<name>A0A9I9CUF5_CUCME</name>
<reference evidence="1" key="1">
    <citation type="submission" date="2023-03" db="UniProtKB">
        <authorList>
            <consortium name="EnsemblPlants"/>
        </authorList>
    </citation>
    <scope>IDENTIFICATION</scope>
</reference>
<dbReference type="AlphaFoldDB" id="A0A9I9CUF5"/>
<dbReference type="EnsemblPlants" id="MELO3C008459.2.1">
    <property type="protein sequence ID" value="MELO3C008459.2.1"/>
    <property type="gene ID" value="MELO3C008459.2"/>
</dbReference>
<organism evidence="1">
    <name type="scientific">Cucumis melo</name>
    <name type="common">Muskmelon</name>
    <dbReference type="NCBI Taxonomy" id="3656"/>
    <lineage>
        <taxon>Eukaryota</taxon>
        <taxon>Viridiplantae</taxon>
        <taxon>Streptophyta</taxon>
        <taxon>Embryophyta</taxon>
        <taxon>Tracheophyta</taxon>
        <taxon>Spermatophyta</taxon>
        <taxon>Magnoliopsida</taxon>
        <taxon>eudicotyledons</taxon>
        <taxon>Gunneridae</taxon>
        <taxon>Pentapetalae</taxon>
        <taxon>rosids</taxon>
        <taxon>fabids</taxon>
        <taxon>Cucurbitales</taxon>
        <taxon>Cucurbitaceae</taxon>
        <taxon>Benincaseae</taxon>
        <taxon>Cucumis</taxon>
    </lineage>
</organism>
<accession>A0A9I9CUF5</accession>
<protein>
    <submittedName>
        <fullName evidence="1">Uncharacterized protein</fullName>
    </submittedName>
</protein>
<dbReference type="Gramene" id="MELO3C008459.2.1">
    <property type="protein sequence ID" value="MELO3C008459.2.1"/>
    <property type="gene ID" value="MELO3C008459.2"/>
</dbReference>
<proteinExistence type="predicted"/>
<sequence length="66" mass="7657">MAMPAVTDPKISPKTITPHQKPMVTQVDMRCRKVRSVIPAKRKLVNTMVYESVLWFLISFFSYTKN</sequence>
<evidence type="ECO:0000313" key="1">
    <source>
        <dbReference type="EnsemblPlants" id="MELO3C008459.2.1"/>
    </source>
</evidence>